<keyword evidence="2" id="KW-1185">Reference proteome</keyword>
<gene>
    <name evidence="1" type="primary">g389</name>
    <name evidence="1" type="ORF">NpPPO83_00000389</name>
</gene>
<dbReference type="EMBL" id="BSXG01000190">
    <property type="protein sequence ID" value="GME52655.1"/>
    <property type="molecule type" value="Genomic_DNA"/>
</dbReference>
<dbReference type="Proteomes" id="UP001165186">
    <property type="component" value="Unassembled WGS sequence"/>
</dbReference>
<evidence type="ECO:0000313" key="1">
    <source>
        <dbReference type="EMBL" id="GME52655.1"/>
    </source>
</evidence>
<sequence length="168" mass="18131">MPPRPRPSTKHPSPSQPSGPPTTAPPRRPNRNPRKRRHHRRRCSASPRAAAAAASEPDDSGPGDLYVPVELAALGPFGVFFLPADEQGGREGEGGGAEEMVGEREEQQEQEGQEEEGDELPDIVTGEVNAPGFMVFARERRATEKEVAGDLAEHRKSHGEVSGLSVEE</sequence>
<reference evidence="1" key="1">
    <citation type="submission" date="2024-09" db="EMBL/GenBank/DDBJ databases">
        <title>Draft Genome Sequences of Neofusicoccum parvum.</title>
        <authorList>
            <person name="Ashida A."/>
            <person name="Camagna M."/>
            <person name="Tanaka A."/>
            <person name="Takemoto D."/>
        </authorList>
    </citation>
    <scope>NUCLEOTIDE SEQUENCE</scope>
    <source>
        <strain evidence="1">PPO83</strain>
    </source>
</reference>
<accession>A0ACB5SQ35</accession>
<comment type="caution">
    <text evidence="1">The sequence shown here is derived from an EMBL/GenBank/DDBJ whole genome shotgun (WGS) entry which is preliminary data.</text>
</comment>
<proteinExistence type="predicted"/>
<evidence type="ECO:0000313" key="2">
    <source>
        <dbReference type="Proteomes" id="UP001165186"/>
    </source>
</evidence>
<organism evidence="1 2">
    <name type="scientific">Neofusicoccum parvum</name>
    <dbReference type="NCBI Taxonomy" id="310453"/>
    <lineage>
        <taxon>Eukaryota</taxon>
        <taxon>Fungi</taxon>
        <taxon>Dikarya</taxon>
        <taxon>Ascomycota</taxon>
        <taxon>Pezizomycotina</taxon>
        <taxon>Dothideomycetes</taxon>
        <taxon>Dothideomycetes incertae sedis</taxon>
        <taxon>Botryosphaeriales</taxon>
        <taxon>Botryosphaeriaceae</taxon>
        <taxon>Neofusicoccum</taxon>
    </lineage>
</organism>
<protein>
    <submittedName>
        <fullName evidence="1">Uncharacterized protein</fullName>
    </submittedName>
</protein>
<name>A0ACB5SQ35_9PEZI</name>